<reference evidence="1 2" key="1">
    <citation type="journal article" date="2014" name="PLoS Genet.">
        <title>Phylogenetically driven sequencing of extremely halophilic archaea reveals strategies for static and dynamic osmo-response.</title>
        <authorList>
            <person name="Becker E.A."/>
            <person name="Seitzer P.M."/>
            <person name="Tritt A."/>
            <person name="Larsen D."/>
            <person name="Krusor M."/>
            <person name="Yao A.I."/>
            <person name="Wu D."/>
            <person name="Madern D."/>
            <person name="Eisen J.A."/>
            <person name="Darling A.E."/>
            <person name="Facciotti M.T."/>
        </authorList>
    </citation>
    <scope>NUCLEOTIDE SEQUENCE [LARGE SCALE GENOMIC DNA]</scope>
    <source>
        <strain evidence="1 2">JCM 13891</strain>
    </source>
</reference>
<gene>
    <name evidence="1" type="ORF">C477_08528</name>
</gene>
<dbReference type="Pfam" id="PF25941">
    <property type="entry name" value="PDDEXK_16"/>
    <property type="match status" value="1"/>
</dbReference>
<sequence length="92" mass="10398">MYGFAVYRKRGRGTQILKTTAVAASRLPTLGWHGGGDHRDTKQAKISISDTSDDFRREQRDHFFGNYSCVLSELHPSLEKVKVLISQIILYG</sequence>
<dbReference type="eggNOG" id="arCOG06787">
    <property type="taxonomic scope" value="Archaea"/>
</dbReference>
<organism evidence="1 2">
    <name type="scientific">Haloterrigena salina JCM 13891</name>
    <dbReference type="NCBI Taxonomy" id="1227488"/>
    <lineage>
        <taxon>Archaea</taxon>
        <taxon>Methanobacteriati</taxon>
        <taxon>Methanobacteriota</taxon>
        <taxon>Stenosarchaea group</taxon>
        <taxon>Halobacteria</taxon>
        <taxon>Halobacteriales</taxon>
        <taxon>Natrialbaceae</taxon>
        <taxon>Haloterrigena</taxon>
    </lineage>
</organism>
<name>M0C7Z6_9EURY</name>
<keyword evidence="2" id="KW-1185">Reference proteome</keyword>
<evidence type="ECO:0000313" key="2">
    <source>
        <dbReference type="Proteomes" id="UP000011657"/>
    </source>
</evidence>
<comment type="caution">
    <text evidence="1">The sequence shown here is derived from an EMBL/GenBank/DDBJ whole genome shotgun (WGS) entry which is preliminary data.</text>
</comment>
<protein>
    <submittedName>
        <fullName evidence="1">Uncharacterized protein</fullName>
    </submittedName>
</protein>
<dbReference type="Proteomes" id="UP000011657">
    <property type="component" value="Unassembled WGS sequence"/>
</dbReference>
<dbReference type="AlphaFoldDB" id="M0C7Z6"/>
<accession>M0C7Z6</accession>
<proteinExistence type="predicted"/>
<dbReference type="InterPro" id="IPR058715">
    <property type="entry name" value="PDDEXK_nuclease-rel"/>
</dbReference>
<dbReference type="EMBL" id="AOIS01000030">
    <property type="protein sequence ID" value="ELZ19370.1"/>
    <property type="molecule type" value="Genomic_DNA"/>
</dbReference>
<evidence type="ECO:0000313" key="1">
    <source>
        <dbReference type="EMBL" id="ELZ19370.1"/>
    </source>
</evidence>